<sequence>MSESGHRSCRCGAVYNRSEHIAEAREISSFECAVCGKTIENWNSAWVPRYRFIACPATERVLSDELGNSPC</sequence>
<dbReference type="EMBL" id="LT670849">
    <property type="protein sequence ID" value="SHN83952.1"/>
    <property type="molecule type" value="Genomic_DNA"/>
</dbReference>
<keyword evidence="3" id="KW-1185">Reference proteome</keyword>
<protein>
    <submittedName>
        <fullName evidence="1">Uncharacterized protein</fullName>
    </submittedName>
</protein>
<reference evidence="3" key="2">
    <citation type="submission" date="2016-11" db="EMBL/GenBank/DDBJ databases">
        <authorList>
            <person name="Varghese N."/>
            <person name="Submissions S."/>
        </authorList>
    </citation>
    <scope>NUCLEOTIDE SEQUENCE [LARGE SCALE GENOMIC DNA]</scope>
    <source>
        <strain evidence="3">GAS401</strain>
    </source>
</reference>
<gene>
    <name evidence="1" type="ORF">SAMN05444170_5725</name>
    <name evidence="2" type="ORF">SAMN05444170_6683</name>
</gene>
<proteinExistence type="predicted"/>
<evidence type="ECO:0000313" key="1">
    <source>
        <dbReference type="EMBL" id="SHN83952.1"/>
    </source>
</evidence>
<dbReference type="Proteomes" id="UP000184096">
    <property type="component" value="Chromosome I"/>
</dbReference>
<dbReference type="EMBL" id="LT670849">
    <property type="protein sequence ID" value="SHN86438.1"/>
    <property type="molecule type" value="Genomic_DNA"/>
</dbReference>
<organism evidence="1 3">
    <name type="scientific">Bradyrhizobium erythrophlei</name>
    <dbReference type="NCBI Taxonomy" id="1437360"/>
    <lineage>
        <taxon>Bacteria</taxon>
        <taxon>Pseudomonadati</taxon>
        <taxon>Pseudomonadota</taxon>
        <taxon>Alphaproteobacteria</taxon>
        <taxon>Hyphomicrobiales</taxon>
        <taxon>Nitrobacteraceae</taxon>
        <taxon>Bradyrhizobium</taxon>
    </lineage>
</organism>
<name>A0A1M7ULQ1_9BRAD</name>
<evidence type="ECO:0000313" key="2">
    <source>
        <dbReference type="EMBL" id="SHN86438.1"/>
    </source>
</evidence>
<dbReference type="AlphaFoldDB" id="A0A1M7ULQ1"/>
<reference evidence="1" key="1">
    <citation type="submission" date="2016-11" db="EMBL/GenBank/DDBJ databases">
        <authorList>
            <person name="Jaros S."/>
            <person name="Januszkiewicz K."/>
            <person name="Wedrychowicz H."/>
        </authorList>
    </citation>
    <scope>NUCLEOTIDE SEQUENCE [LARGE SCALE GENOMIC DNA]</scope>
    <source>
        <strain evidence="1">GAS401</strain>
    </source>
</reference>
<evidence type="ECO:0000313" key="3">
    <source>
        <dbReference type="Proteomes" id="UP000184096"/>
    </source>
</evidence>
<accession>A0A1M7ULQ1</accession>